<evidence type="ECO:0000256" key="1">
    <source>
        <dbReference type="ARBA" id="ARBA00004651"/>
    </source>
</evidence>
<evidence type="ECO:0000256" key="6">
    <source>
        <dbReference type="ARBA" id="ARBA00023136"/>
    </source>
</evidence>
<feature type="transmembrane region" description="Helical" evidence="7">
    <location>
        <begin position="132"/>
        <end position="151"/>
    </location>
</feature>
<sequence length="387" mass="41456">MFEVFYRFLLLGCMSFGGPVAHIGYFQREFVDKRKWLSDEEFASALSLCQFLPGPASSQMGMYIGHNRAGFSGALMAFIGFTLPSAVLLTLLAVSTSSTSGDAPWLVMSIGAAKLLAVVVVADAIWTMGKKFVHSFATVAACILTAVWILWQSGLVAQLMPIIMCGVVGALFLSKKPKSSESERKSSVSSSLTIPLFIIFALLLILPVLLPSSSPVNVFHYFYQAGSFVFGGGHVVLPLLQPIIGDSVTGTALVEGYAAAQLVPGPMFTVASYVGASFQGVDPYLGSFIATLAIFLPGALLLFAAMPVWQKVMLNPAFAGAVTLINAAVVGLLLAALYQPVWISAVNNISDIVVVSIAFLIMRKYQFSVFWLLAAMLVYKLVFSMIL</sequence>
<dbReference type="GO" id="GO:0005886">
    <property type="term" value="C:plasma membrane"/>
    <property type="evidence" value="ECO:0007669"/>
    <property type="project" value="UniProtKB-SubCell"/>
</dbReference>
<dbReference type="OrthoDB" id="8969999at2"/>
<feature type="transmembrane region" description="Helical" evidence="7">
    <location>
        <begin position="186"/>
        <end position="209"/>
    </location>
</feature>
<dbReference type="PIRSF" id="PIRSF004810">
    <property type="entry name" value="ChrA"/>
    <property type="match status" value="1"/>
</dbReference>
<keyword evidence="5 7" id="KW-1133">Transmembrane helix</keyword>
<feature type="transmembrane region" description="Helical" evidence="7">
    <location>
        <begin position="157"/>
        <end position="174"/>
    </location>
</feature>
<evidence type="ECO:0000313" key="8">
    <source>
        <dbReference type="EMBL" id="ODA33748.1"/>
    </source>
</evidence>
<gene>
    <name evidence="8" type="ORF">A8L45_08925</name>
</gene>
<feature type="transmembrane region" description="Helical" evidence="7">
    <location>
        <begin position="317"/>
        <end position="336"/>
    </location>
</feature>
<dbReference type="PANTHER" id="PTHR33567">
    <property type="entry name" value="CHROMATE ION TRANSPORTER (EUROFUNG)"/>
    <property type="match status" value="1"/>
</dbReference>
<keyword evidence="9" id="KW-1185">Reference proteome</keyword>
<evidence type="ECO:0000256" key="5">
    <source>
        <dbReference type="ARBA" id="ARBA00022989"/>
    </source>
</evidence>
<evidence type="ECO:0000256" key="2">
    <source>
        <dbReference type="ARBA" id="ARBA00005262"/>
    </source>
</evidence>
<keyword evidence="4 7" id="KW-0812">Transmembrane</keyword>
<comment type="similarity">
    <text evidence="2">Belongs to the chromate ion transporter (CHR) (TC 2.A.51) family.</text>
</comment>
<proteinExistence type="inferred from homology"/>
<reference evidence="8 9" key="1">
    <citation type="submission" date="2016-05" db="EMBL/GenBank/DDBJ databases">
        <title>Genomic Taxonomy of the Vibrionaceae.</title>
        <authorList>
            <person name="Gomez-Gil B."/>
            <person name="Enciso-Ibarra J."/>
        </authorList>
    </citation>
    <scope>NUCLEOTIDE SEQUENCE [LARGE SCALE GENOMIC DNA]</scope>
    <source>
        <strain evidence="8 9">CAIM 1920</strain>
    </source>
</reference>
<evidence type="ECO:0000256" key="3">
    <source>
        <dbReference type="ARBA" id="ARBA00022475"/>
    </source>
</evidence>
<keyword evidence="3" id="KW-1003">Cell membrane</keyword>
<keyword evidence="6 7" id="KW-0472">Membrane</keyword>
<feature type="transmembrane region" description="Helical" evidence="7">
    <location>
        <begin position="342"/>
        <end position="362"/>
    </location>
</feature>
<dbReference type="InterPro" id="IPR003370">
    <property type="entry name" value="Chromate_transpt"/>
</dbReference>
<dbReference type="InterPro" id="IPR014047">
    <property type="entry name" value="Chr_Tranpt_l_chain"/>
</dbReference>
<dbReference type="Pfam" id="PF02417">
    <property type="entry name" value="Chromate_transp"/>
    <property type="match status" value="2"/>
</dbReference>
<feature type="transmembrane region" description="Helical" evidence="7">
    <location>
        <begin position="105"/>
        <end position="125"/>
    </location>
</feature>
<organism evidence="8 9">
    <name type="scientific">Veronia pacifica</name>
    <dbReference type="NCBI Taxonomy" id="1080227"/>
    <lineage>
        <taxon>Bacteria</taxon>
        <taxon>Pseudomonadati</taxon>
        <taxon>Pseudomonadota</taxon>
        <taxon>Gammaproteobacteria</taxon>
        <taxon>Vibrionales</taxon>
        <taxon>Vibrionaceae</taxon>
        <taxon>Veronia</taxon>
    </lineage>
</organism>
<comment type="subcellular location">
    <subcellularLocation>
        <location evidence="1">Cell membrane</location>
        <topology evidence="1">Multi-pass membrane protein</topology>
    </subcellularLocation>
</comment>
<dbReference type="Proteomes" id="UP000094936">
    <property type="component" value="Unassembled WGS sequence"/>
</dbReference>
<dbReference type="EMBL" id="LYBM01000013">
    <property type="protein sequence ID" value="ODA33748.1"/>
    <property type="molecule type" value="Genomic_DNA"/>
</dbReference>
<feature type="transmembrane region" description="Helical" evidence="7">
    <location>
        <begin position="252"/>
        <end position="278"/>
    </location>
</feature>
<dbReference type="PANTHER" id="PTHR33567:SF3">
    <property type="entry name" value="CHROMATE ION TRANSPORTER (EUROFUNG)"/>
    <property type="match status" value="1"/>
</dbReference>
<protein>
    <submittedName>
        <fullName evidence="8">Chorismate-binding protein</fullName>
    </submittedName>
</protein>
<dbReference type="GO" id="GO:0015109">
    <property type="term" value="F:chromate transmembrane transporter activity"/>
    <property type="evidence" value="ECO:0007669"/>
    <property type="project" value="InterPro"/>
</dbReference>
<evidence type="ECO:0000256" key="4">
    <source>
        <dbReference type="ARBA" id="ARBA00022692"/>
    </source>
</evidence>
<comment type="caution">
    <text evidence="8">The sequence shown here is derived from an EMBL/GenBank/DDBJ whole genome shotgun (WGS) entry which is preliminary data.</text>
</comment>
<feature type="transmembrane region" description="Helical" evidence="7">
    <location>
        <begin position="221"/>
        <end position="240"/>
    </location>
</feature>
<accession>A0A1C3EKJ2</accession>
<name>A0A1C3EKJ2_9GAMM</name>
<dbReference type="RefSeq" id="WP_068901395.1">
    <property type="nucleotide sequence ID" value="NZ_JBHUIF010000015.1"/>
</dbReference>
<dbReference type="NCBIfam" id="TIGR00937">
    <property type="entry name" value="2A51"/>
    <property type="match status" value="1"/>
</dbReference>
<dbReference type="AlphaFoldDB" id="A0A1C3EKJ2"/>
<evidence type="ECO:0000313" key="9">
    <source>
        <dbReference type="Proteomes" id="UP000094936"/>
    </source>
</evidence>
<evidence type="ECO:0000256" key="7">
    <source>
        <dbReference type="SAM" id="Phobius"/>
    </source>
</evidence>
<feature type="transmembrane region" description="Helical" evidence="7">
    <location>
        <begin position="6"/>
        <end position="26"/>
    </location>
</feature>
<feature type="transmembrane region" description="Helical" evidence="7">
    <location>
        <begin position="369"/>
        <end position="386"/>
    </location>
</feature>
<feature type="transmembrane region" description="Helical" evidence="7">
    <location>
        <begin position="284"/>
        <end position="305"/>
    </location>
</feature>
<feature type="transmembrane region" description="Helical" evidence="7">
    <location>
        <begin position="69"/>
        <end position="93"/>
    </location>
</feature>